<name>A0A5P1EVS4_ASPOF</name>
<proteinExistence type="predicted"/>
<dbReference type="EMBL" id="CM007385">
    <property type="protein sequence ID" value="ONK69267.1"/>
    <property type="molecule type" value="Genomic_DNA"/>
</dbReference>
<gene>
    <name evidence="1" type="ORF">A4U43_C05F21070</name>
</gene>
<dbReference type="AlphaFoldDB" id="A0A5P1EVS4"/>
<dbReference type="Proteomes" id="UP000243459">
    <property type="component" value="Chromosome 5"/>
</dbReference>
<organism evidence="1 2">
    <name type="scientific">Asparagus officinalis</name>
    <name type="common">Garden asparagus</name>
    <dbReference type="NCBI Taxonomy" id="4686"/>
    <lineage>
        <taxon>Eukaryota</taxon>
        <taxon>Viridiplantae</taxon>
        <taxon>Streptophyta</taxon>
        <taxon>Embryophyta</taxon>
        <taxon>Tracheophyta</taxon>
        <taxon>Spermatophyta</taxon>
        <taxon>Magnoliopsida</taxon>
        <taxon>Liliopsida</taxon>
        <taxon>Asparagales</taxon>
        <taxon>Asparagaceae</taxon>
        <taxon>Asparagoideae</taxon>
        <taxon>Asparagus</taxon>
    </lineage>
</organism>
<keyword evidence="2" id="KW-1185">Reference proteome</keyword>
<sequence length="78" mass="8963">MLFDTSISVERGRLLKLGRLSCVRTPSRKLSTSSSSSDCLLIRQQLQVKRDIVLRVLVLWSHLFRFSLSFDIACCFVE</sequence>
<accession>A0A5P1EVS4</accession>
<dbReference type="Gramene" id="ONK69267">
    <property type="protein sequence ID" value="ONK69267"/>
    <property type="gene ID" value="A4U43_C05F21070"/>
</dbReference>
<evidence type="ECO:0000313" key="1">
    <source>
        <dbReference type="EMBL" id="ONK69267.1"/>
    </source>
</evidence>
<evidence type="ECO:0000313" key="2">
    <source>
        <dbReference type="Proteomes" id="UP000243459"/>
    </source>
</evidence>
<protein>
    <submittedName>
        <fullName evidence="1">Uncharacterized protein</fullName>
    </submittedName>
</protein>
<reference evidence="2" key="1">
    <citation type="journal article" date="2017" name="Nat. Commun.">
        <title>The asparagus genome sheds light on the origin and evolution of a young Y chromosome.</title>
        <authorList>
            <person name="Harkess A."/>
            <person name="Zhou J."/>
            <person name="Xu C."/>
            <person name="Bowers J.E."/>
            <person name="Van der Hulst R."/>
            <person name="Ayyampalayam S."/>
            <person name="Mercati F."/>
            <person name="Riccardi P."/>
            <person name="McKain M.R."/>
            <person name="Kakrana A."/>
            <person name="Tang H."/>
            <person name="Ray J."/>
            <person name="Groenendijk J."/>
            <person name="Arikit S."/>
            <person name="Mathioni S.M."/>
            <person name="Nakano M."/>
            <person name="Shan H."/>
            <person name="Telgmann-Rauber A."/>
            <person name="Kanno A."/>
            <person name="Yue Z."/>
            <person name="Chen H."/>
            <person name="Li W."/>
            <person name="Chen Y."/>
            <person name="Xu X."/>
            <person name="Zhang Y."/>
            <person name="Luo S."/>
            <person name="Chen H."/>
            <person name="Gao J."/>
            <person name="Mao Z."/>
            <person name="Pires J.C."/>
            <person name="Luo M."/>
            <person name="Kudrna D."/>
            <person name="Wing R.A."/>
            <person name="Meyers B.C."/>
            <person name="Yi K."/>
            <person name="Kong H."/>
            <person name="Lavrijsen P."/>
            <person name="Sunseri F."/>
            <person name="Falavigna A."/>
            <person name="Ye Y."/>
            <person name="Leebens-Mack J.H."/>
            <person name="Chen G."/>
        </authorList>
    </citation>
    <scope>NUCLEOTIDE SEQUENCE [LARGE SCALE GENOMIC DNA]</scope>
    <source>
        <strain evidence="2">cv. DH0086</strain>
    </source>
</reference>